<organism evidence="6 7">
    <name type="scientific">Sulfurovum zhangzhouensis</name>
    <dbReference type="NCBI Taxonomy" id="3019067"/>
    <lineage>
        <taxon>Bacteria</taxon>
        <taxon>Pseudomonadati</taxon>
        <taxon>Campylobacterota</taxon>
        <taxon>Epsilonproteobacteria</taxon>
        <taxon>Campylobacterales</taxon>
        <taxon>Sulfurovaceae</taxon>
        <taxon>Sulfurovum</taxon>
    </lineage>
</organism>
<dbReference type="Proteomes" id="UP001169069">
    <property type="component" value="Unassembled WGS sequence"/>
</dbReference>
<accession>A0ABT7QY08</accession>
<evidence type="ECO:0000256" key="2">
    <source>
        <dbReference type="ARBA" id="ARBA00022723"/>
    </source>
</evidence>
<name>A0ABT7QY08_9BACT</name>
<keyword evidence="3" id="KW-0408">Iron</keyword>
<evidence type="ECO:0000256" key="1">
    <source>
        <dbReference type="ARBA" id="ARBA00022617"/>
    </source>
</evidence>
<evidence type="ECO:0000259" key="5">
    <source>
        <dbReference type="Pfam" id="PF00034"/>
    </source>
</evidence>
<keyword evidence="2" id="KW-0479">Metal-binding</keyword>
<protein>
    <submittedName>
        <fullName evidence="6">Cytochrome c</fullName>
    </submittedName>
</protein>
<evidence type="ECO:0000313" key="6">
    <source>
        <dbReference type="EMBL" id="MDM5271718.1"/>
    </source>
</evidence>
<dbReference type="Pfam" id="PF00034">
    <property type="entry name" value="Cytochrom_C"/>
    <property type="match status" value="1"/>
</dbReference>
<dbReference type="InterPro" id="IPR009056">
    <property type="entry name" value="Cyt_c-like_dom"/>
</dbReference>
<feature type="domain" description="Cytochrome c" evidence="5">
    <location>
        <begin position="43"/>
        <end position="111"/>
    </location>
</feature>
<dbReference type="EMBL" id="JAQIBD010000002">
    <property type="protein sequence ID" value="MDM5271718.1"/>
    <property type="molecule type" value="Genomic_DNA"/>
</dbReference>
<keyword evidence="1" id="KW-0349">Heme</keyword>
<proteinExistence type="predicted"/>
<feature type="signal peptide" evidence="4">
    <location>
        <begin position="1"/>
        <end position="21"/>
    </location>
</feature>
<comment type="caution">
    <text evidence="6">The sequence shown here is derived from an EMBL/GenBank/DDBJ whole genome shotgun (WGS) entry which is preliminary data.</text>
</comment>
<evidence type="ECO:0000256" key="3">
    <source>
        <dbReference type="ARBA" id="ARBA00023004"/>
    </source>
</evidence>
<keyword evidence="4" id="KW-0732">Signal</keyword>
<reference evidence="6" key="1">
    <citation type="submission" date="2023-01" db="EMBL/GenBank/DDBJ databases">
        <title>Sulfurovum sp. zt1-1 genome assembly.</title>
        <authorList>
            <person name="Wang J."/>
        </authorList>
    </citation>
    <scope>NUCLEOTIDE SEQUENCE</scope>
    <source>
        <strain evidence="6">Zt1-1</strain>
    </source>
</reference>
<evidence type="ECO:0000313" key="7">
    <source>
        <dbReference type="Proteomes" id="UP001169069"/>
    </source>
</evidence>
<gene>
    <name evidence="6" type="ORF">PGH07_05985</name>
</gene>
<evidence type="ECO:0000256" key="4">
    <source>
        <dbReference type="SAM" id="SignalP"/>
    </source>
</evidence>
<dbReference type="RefSeq" id="WP_289413427.1">
    <property type="nucleotide sequence ID" value="NZ_JAQIBD010000002.1"/>
</dbReference>
<sequence length="122" mass="14426">MLKRLILLLMISLFSTSFVNADDDFISHYEYGQMLYSYPRGVSCVECHGESGEGKVIAEFRDIHSKQQIIGPDIRQITLEKMIQALNDYHDIMPRYYLTDEEIKTIHDFLQEKYKRMNAKRK</sequence>
<dbReference type="SUPFAM" id="SSF46626">
    <property type="entry name" value="Cytochrome c"/>
    <property type="match status" value="1"/>
</dbReference>
<keyword evidence="7" id="KW-1185">Reference proteome</keyword>
<dbReference type="InterPro" id="IPR036909">
    <property type="entry name" value="Cyt_c-like_dom_sf"/>
</dbReference>
<feature type="chain" id="PRO_5045094169" evidence="4">
    <location>
        <begin position="22"/>
        <end position="122"/>
    </location>
</feature>
<dbReference type="Gene3D" id="1.10.760.10">
    <property type="entry name" value="Cytochrome c-like domain"/>
    <property type="match status" value="1"/>
</dbReference>